<name>A0A8T0XLH2_PANVG</name>
<reference evidence="1" key="1">
    <citation type="submission" date="2020-05" db="EMBL/GenBank/DDBJ databases">
        <title>WGS assembly of Panicum virgatum.</title>
        <authorList>
            <person name="Lovell J.T."/>
            <person name="Jenkins J."/>
            <person name="Shu S."/>
            <person name="Juenger T.E."/>
            <person name="Schmutz J."/>
        </authorList>
    </citation>
    <scope>NUCLEOTIDE SEQUENCE</scope>
    <source>
        <strain evidence="1">AP13</strain>
    </source>
</reference>
<dbReference type="EMBL" id="CM029037">
    <property type="protein sequence ID" value="KAG2660337.1"/>
    <property type="molecule type" value="Genomic_DNA"/>
</dbReference>
<sequence length="184" mass="20599">MFPPGLFWWCCSGCRRLLSLLGWLAGEDMTADGPRVRSVFLSLFANGVEIWLSPLVGFASGLHALWPASADPLSGLLVMISIAINCGFVLPSSRARDGRCDFRGIRCITAGDRLRSILRLVQGWKSLFQLEERFGSASSSVARWRRSLERKTKLRTWLWGFDVFSSFLKVLSVKLGMYCCSNLI</sequence>
<gene>
    <name evidence="1" type="ORF">PVAP13_1KG388005</name>
</gene>
<organism evidence="1 2">
    <name type="scientific">Panicum virgatum</name>
    <name type="common">Blackwell switchgrass</name>
    <dbReference type="NCBI Taxonomy" id="38727"/>
    <lineage>
        <taxon>Eukaryota</taxon>
        <taxon>Viridiplantae</taxon>
        <taxon>Streptophyta</taxon>
        <taxon>Embryophyta</taxon>
        <taxon>Tracheophyta</taxon>
        <taxon>Spermatophyta</taxon>
        <taxon>Magnoliopsida</taxon>
        <taxon>Liliopsida</taxon>
        <taxon>Poales</taxon>
        <taxon>Poaceae</taxon>
        <taxon>PACMAD clade</taxon>
        <taxon>Panicoideae</taxon>
        <taxon>Panicodae</taxon>
        <taxon>Paniceae</taxon>
        <taxon>Panicinae</taxon>
        <taxon>Panicum</taxon>
        <taxon>Panicum sect. Hiantes</taxon>
    </lineage>
</organism>
<comment type="caution">
    <text evidence="1">The sequence shown here is derived from an EMBL/GenBank/DDBJ whole genome shotgun (WGS) entry which is preliminary data.</text>
</comment>
<dbReference type="Proteomes" id="UP000823388">
    <property type="component" value="Chromosome 1K"/>
</dbReference>
<keyword evidence="2" id="KW-1185">Reference proteome</keyword>
<evidence type="ECO:0000313" key="1">
    <source>
        <dbReference type="EMBL" id="KAG2660337.1"/>
    </source>
</evidence>
<proteinExistence type="predicted"/>
<evidence type="ECO:0000313" key="2">
    <source>
        <dbReference type="Proteomes" id="UP000823388"/>
    </source>
</evidence>
<protein>
    <submittedName>
        <fullName evidence="1">Uncharacterized protein</fullName>
    </submittedName>
</protein>
<accession>A0A8T0XLH2</accession>
<dbReference type="AlphaFoldDB" id="A0A8T0XLH2"/>